<proteinExistence type="predicted"/>
<feature type="compositionally biased region" description="Polar residues" evidence="1">
    <location>
        <begin position="1"/>
        <end position="18"/>
    </location>
</feature>
<name>A0A8H6BSQ2_CANAX</name>
<evidence type="ECO:0000313" key="3">
    <source>
        <dbReference type="Proteomes" id="UP000536275"/>
    </source>
</evidence>
<accession>A0A8H6BSQ2</accession>
<organism evidence="2 3">
    <name type="scientific">Candida albicans</name>
    <name type="common">Yeast</name>
    <dbReference type="NCBI Taxonomy" id="5476"/>
    <lineage>
        <taxon>Eukaryota</taxon>
        <taxon>Fungi</taxon>
        <taxon>Dikarya</taxon>
        <taxon>Ascomycota</taxon>
        <taxon>Saccharomycotina</taxon>
        <taxon>Pichiomycetes</taxon>
        <taxon>Debaryomycetaceae</taxon>
        <taxon>Candida/Lodderomyces clade</taxon>
        <taxon>Candida</taxon>
    </lineage>
</organism>
<feature type="compositionally biased region" description="Acidic residues" evidence="1">
    <location>
        <begin position="683"/>
        <end position="692"/>
    </location>
</feature>
<feature type="region of interest" description="Disordered" evidence="1">
    <location>
        <begin position="346"/>
        <end position="365"/>
    </location>
</feature>
<feature type="compositionally biased region" description="Low complexity" evidence="1">
    <location>
        <begin position="137"/>
        <end position="161"/>
    </location>
</feature>
<comment type="caution">
    <text evidence="2">The sequence shown here is derived from an EMBL/GenBank/DDBJ whole genome shotgun (WGS) entry which is preliminary data.</text>
</comment>
<feature type="compositionally biased region" description="Polar residues" evidence="1">
    <location>
        <begin position="112"/>
        <end position="131"/>
    </location>
</feature>
<gene>
    <name evidence="2" type="ORF">FOB64_006877</name>
</gene>
<dbReference type="Proteomes" id="UP000536275">
    <property type="component" value="Unassembled WGS sequence"/>
</dbReference>
<feature type="region of interest" description="Disordered" evidence="1">
    <location>
        <begin position="1"/>
        <end position="25"/>
    </location>
</feature>
<protein>
    <submittedName>
        <fullName evidence="2">Uncharacterized protein</fullName>
    </submittedName>
</protein>
<feature type="compositionally biased region" description="Basic and acidic residues" evidence="1">
    <location>
        <begin position="722"/>
        <end position="732"/>
    </location>
</feature>
<reference evidence="2 3" key="1">
    <citation type="submission" date="2020-03" db="EMBL/GenBank/DDBJ databases">
        <title>FDA dAtabase for Regulatory Grade micrObial Sequences (FDA-ARGOS): Supporting development and validation of Infectious Disease Dx tests.</title>
        <authorList>
            <person name="Campos J."/>
            <person name="Goldberg B."/>
            <person name="Tallon L."/>
            <person name="Sadzewicz L."/>
            <person name="Vavikolanu K."/>
            <person name="Mehta A."/>
            <person name="Aluvathingal J."/>
            <person name="Nadendla S."/>
            <person name="Nandy P."/>
            <person name="Geyer C."/>
            <person name="Yan Y."/>
            <person name="Sichtig H."/>
        </authorList>
    </citation>
    <scope>NUCLEOTIDE SEQUENCE [LARGE SCALE GENOMIC DNA]</scope>
    <source>
        <strain evidence="2 3">FDAARGOS_656</strain>
    </source>
</reference>
<evidence type="ECO:0000313" key="2">
    <source>
        <dbReference type="EMBL" id="KAF6059895.1"/>
    </source>
</evidence>
<feature type="compositionally biased region" description="Low complexity" evidence="1">
    <location>
        <begin position="353"/>
        <end position="364"/>
    </location>
</feature>
<dbReference type="EMBL" id="JABWAD010000069">
    <property type="protein sequence ID" value="KAF6059895.1"/>
    <property type="molecule type" value="Genomic_DNA"/>
</dbReference>
<feature type="compositionally biased region" description="Low complexity" evidence="1">
    <location>
        <begin position="64"/>
        <end position="75"/>
    </location>
</feature>
<evidence type="ECO:0000256" key="1">
    <source>
        <dbReference type="SAM" id="MobiDB-lite"/>
    </source>
</evidence>
<feature type="region of interest" description="Disordered" evidence="1">
    <location>
        <begin position="112"/>
        <end position="161"/>
    </location>
</feature>
<sequence>MSNTANKPNYRFNNQDQIQSKDNKENGRVARTMTNHHPYLSKPSQQRDKTSLIPKIPRNKHIRQQQSPPQTAQSPHKTSYQDDLFSFINFNEFEFSQRGTLLKSKTRTPNQFFLTKNPNQNNPLLESNSKIQDNDDNSGSDTINSTTNNTTNNTNTNNNITTTITTNDCSIFSTLENNKNRNDTTVATSTIYNISNNELVDTLSIVSSNLIVDDKYRLNIISDDASYQPSHVNNNNNIHNGTITTTTTTTTTTSIVEATGCSSSIITPTQSTKVVVGKKLIDRLHHSLIDYTSDHVSIEQGSIDCSIESGEKDYNCKFNTHHHYQGEEEERFGDNKYYQNIIHHNGNQCDNVSPSPSLSPPSSSYMQDQPSLDLLILSPQKSPTTNQHHRKYKRKLLKPNTTTTTATGTPKISRLSLLDSSHPMIPIPTLSSKFSSTILIDDPIAINNNLMTNAIYQPQLTSTHKHKHKHNQPNYPLDPFQESSVTTATTTTTTTNTTTSVVSKHGSLTNVIQLMKKKVRHLYNNVLHNKGVNEKLNIKKELNSENAKDNNNEIQEVNNLEIKPNSCTTTTTTTISNSGSTMTATATAIANTTITKSKKKKINNTNTIDNQNHKNNINKLLSELKPSNTTLNRTSNLRLNRNMTMTGINHDNISINGSIINEGYEKDEQLTGALLYIISEYPQEEEEDQEEEKQEKEEGVTKSQQNQIIKSKETLSSSSSHGDNRLIGKLEESSNDGDDEQSNSNLHSLESSNEQQQKDITTVVEGAEIEIEIETEKEKEEDFYHDNNDSNTSLENFYGLDNEFLFNSITIK</sequence>
<feature type="compositionally biased region" description="Low complexity" evidence="1">
    <location>
        <begin position="742"/>
        <end position="760"/>
    </location>
</feature>
<feature type="region of interest" description="Disordered" evidence="1">
    <location>
        <begin position="58"/>
        <end position="79"/>
    </location>
</feature>
<feature type="region of interest" description="Disordered" evidence="1">
    <location>
        <begin position="683"/>
        <end position="760"/>
    </location>
</feature>
<dbReference type="AlphaFoldDB" id="A0A8H6BSQ2"/>